<proteinExistence type="predicted"/>
<dbReference type="EMBL" id="GBRH01170376">
    <property type="protein sequence ID" value="JAE27520.1"/>
    <property type="molecule type" value="Transcribed_RNA"/>
</dbReference>
<accession>A0A0A9GQW2</accession>
<protein>
    <submittedName>
        <fullName evidence="1">Uncharacterized protein</fullName>
    </submittedName>
</protein>
<reference evidence="1" key="2">
    <citation type="journal article" date="2015" name="Data Brief">
        <title>Shoot transcriptome of the giant reed, Arundo donax.</title>
        <authorList>
            <person name="Barrero R.A."/>
            <person name="Guerrero F.D."/>
            <person name="Moolhuijzen P."/>
            <person name="Goolsby J.A."/>
            <person name="Tidwell J."/>
            <person name="Bellgard S.E."/>
            <person name="Bellgard M.I."/>
        </authorList>
    </citation>
    <scope>NUCLEOTIDE SEQUENCE</scope>
    <source>
        <tissue evidence="1">Shoot tissue taken approximately 20 cm above the soil surface</tissue>
    </source>
</reference>
<evidence type="ECO:0000313" key="1">
    <source>
        <dbReference type="EMBL" id="JAE27520.1"/>
    </source>
</evidence>
<organism evidence="1">
    <name type="scientific">Arundo donax</name>
    <name type="common">Giant reed</name>
    <name type="synonym">Donax arundinaceus</name>
    <dbReference type="NCBI Taxonomy" id="35708"/>
    <lineage>
        <taxon>Eukaryota</taxon>
        <taxon>Viridiplantae</taxon>
        <taxon>Streptophyta</taxon>
        <taxon>Embryophyta</taxon>
        <taxon>Tracheophyta</taxon>
        <taxon>Spermatophyta</taxon>
        <taxon>Magnoliopsida</taxon>
        <taxon>Liliopsida</taxon>
        <taxon>Poales</taxon>
        <taxon>Poaceae</taxon>
        <taxon>PACMAD clade</taxon>
        <taxon>Arundinoideae</taxon>
        <taxon>Arundineae</taxon>
        <taxon>Arundo</taxon>
    </lineage>
</organism>
<dbReference type="AlphaFoldDB" id="A0A0A9GQW2"/>
<reference evidence="1" key="1">
    <citation type="submission" date="2014-09" db="EMBL/GenBank/DDBJ databases">
        <authorList>
            <person name="Magalhaes I.L.F."/>
            <person name="Oliveira U."/>
            <person name="Santos F.R."/>
            <person name="Vidigal T.H.D.A."/>
            <person name="Brescovit A.D."/>
            <person name="Santos A.J."/>
        </authorList>
    </citation>
    <scope>NUCLEOTIDE SEQUENCE</scope>
    <source>
        <tissue evidence="1">Shoot tissue taken approximately 20 cm above the soil surface</tissue>
    </source>
</reference>
<sequence length="51" mass="6025">MCLIISSLKRVYGCAHTHARSVVLYVSVYWRFVSPNLFSKMCVWMRTHMCI</sequence>
<name>A0A0A9GQW2_ARUDO</name>